<name>A0ABQ7DIZ9_BRACR</name>
<evidence type="ECO:0000256" key="1">
    <source>
        <dbReference type="SAM" id="MobiDB-lite"/>
    </source>
</evidence>
<evidence type="ECO:0000313" key="2">
    <source>
        <dbReference type="EMBL" id="KAF3577315.1"/>
    </source>
</evidence>
<dbReference type="EMBL" id="QGKV02000649">
    <property type="protein sequence ID" value="KAF3577315.1"/>
    <property type="molecule type" value="Genomic_DNA"/>
</dbReference>
<protein>
    <submittedName>
        <fullName evidence="2">Uncharacterized protein</fullName>
    </submittedName>
</protein>
<reference evidence="2 3" key="1">
    <citation type="journal article" date="2020" name="BMC Genomics">
        <title>Intraspecific diversification of the crop wild relative Brassica cretica Lam. using demographic model selection.</title>
        <authorList>
            <person name="Kioukis A."/>
            <person name="Michalopoulou V.A."/>
            <person name="Briers L."/>
            <person name="Pirintsos S."/>
            <person name="Studholme D.J."/>
            <person name="Pavlidis P."/>
            <person name="Sarris P.F."/>
        </authorList>
    </citation>
    <scope>NUCLEOTIDE SEQUENCE [LARGE SCALE GENOMIC DNA]</scope>
    <source>
        <strain evidence="3">cv. PFS-1207/04</strain>
    </source>
</reference>
<sequence>MPSSNGLDEANSSSGATIAFVVASLEHLSGGIEYPDRIRVVLLNPWACKSFSKSGLVPMPSIALLKIPPGSRPTGRTETKVGHSDPGVDGMGIGSVNRIQGEAGHCKVGF</sequence>
<keyword evidence="3" id="KW-1185">Reference proteome</keyword>
<comment type="caution">
    <text evidence="2">The sequence shown here is derived from an EMBL/GenBank/DDBJ whole genome shotgun (WGS) entry which is preliminary data.</text>
</comment>
<accession>A0ABQ7DIZ9</accession>
<gene>
    <name evidence="2" type="ORF">DY000_02032541</name>
</gene>
<organism evidence="2 3">
    <name type="scientific">Brassica cretica</name>
    <name type="common">Mustard</name>
    <dbReference type="NCBI Taxonomy" id="69181"/>
    <lineage>
        <taxon>Eukaryota</taxon>
        <taxon>Viridiplantae</taxon>
        <taxon>Streptophyta</taxon>
        <taxon>Embryophyta</taxon>
        <taxon>Tracheophyta</taxon>
        <taxon>Spermatophyta</taxon>
        <taxon>Magnoliopsida</taxon>
        <taxon>eudicotyledons</taxon>
        <taxon>Gunneridae</taxon>
        <taxon>Pentapetalae</taxon>
        <taxon>rosids</taxon>
        <taxon>malvids</taxon>
        <taxon>Brassicales</taxon>
        <taxon>Brassicaceae</taxon>
        <taxon>Brassiceae</taxon>
        <taxon>Brassica</taxon>
    </lineage>
</organism>
<dbReference type="Proteomes" id="UP000266723">
    <property type="component" value="Unassembled WGS sequence"/>
</dbReference>
<feature type="region of interest" description="Disordered" evidence="1">
    <location>
        <begin position="68"/>
        <end position="94"/>
    </location>
</feature>
<evidence type="ECO:0000313" key="3">
    <source>
        <dbReference type="Proteomes" id="UP000266723"/>
    </source>
</evidence>
<proteinExistence type="predicted"/>